<keyword evidence="4" id="KW-1133">Transmembrane helix</keyword>
<dbReference type="OMA" id="FVTSEDW"/>
<feature type="transmembrane region" description="Helical" evidence="4">
    <location>
        <begin position="1947"/>
        <end position="1967"/>
    </location>
</feature>
<feature type="domain" description="EGF-like" evidence="6">
    <location>
        <begin position="471"/>
        <end position="519"/>
    </location>
</feature>
<feature type="transmembrane region" description="Helical" evidence="4">
    <location>
        <begin position="1987"/>
        <end position="2006"/>
    </location>
</feature>
<feature type="domain" description="EGF-like" evidence="6">
    <location>
        <begin position="1264"/>
        <end position="1297"/>
    </location>
</feature>
<keyword evidence="2" id="KW-0677">Repeat</keyword>
<accession>A0A8S1X824</accession>
<evidence type="ECO:0000313" key="7">
    <source>
        <dbReference type="EMBL" id="CAD8195566.1"/>
    </source>
</evidence>
<keyword evidence="3" id="KW-1015">Disulfide bond</keyword>
<dbReference type="InterPro" id="IPR006212">
    <property type="entry name" value="Furin_repeat"/>
</dbReference>
<feature type="domain" description="EGF-like" evidence="6">
    <location>
        <begin position="414"/>
        <end position="458"/>
    </location>
</feature>
<dbReference type="InterPro" id="IPR000742">
    <property type="entry name" value="EGF"/>
</dbReference>
<feature type="chain" id="PRO_5035755203" description="EGF-like domain-containing protein" evidence="5">
    <location>
        <begin position="22"/>
        <end position="2041"/>
    </location>
</feature>
<dbReference type="SMART" id="SM00181">
    <property type="entry name" value="EGF"/>
    <property type="match status" value="8"/>
</dbReference>
<sequence>MHFSFILFPIFSFQMTLYYEAFTDPSFVTSEDWTITNALSTYSDCSGTRILGGYNAFGNQAKAIKLLQLPPHYMIYITMQFWKIDSWDGEFLYMYLDGTLSYIAQYSIGGVQQCGGSWGEDIYSLTITQPHVFQSVLILITTNLNSIPSDESWGFRDFKLYLDLCPLGCISCQAKDSILECRSWTLVGSAFLSDQLSSFKTEGWSIINGIQDTTVCSSIPIFGGYGKCGASSIITATINMPQHYLIKIRFRIAYMDSWDSEKLYFYIDGNLIFQKTHQFNAGGFRSYCGSATYDDYLPNYEVIMFHRKESLVITFTSTLSEGFTNESLGIRDFEIFTYDWEECGNGMTDIHEQCDDGNIYAFDGCFNCEYSCVEGCSNCIDGICFECDNGWIFNADFNTCIAIVDDTEFQIWEECDDTLQYEICLNGKFICPSNCKLCQFGICLQCKSNYQLINNKCEPICQNQLILNDIQCTDYNLEPFDKCHQCYYDLPQGCQLQSNGFCIQCLNGWILDKNQNICIPICGDLVILGNEQCDINKYTKSSFGCNQCEFDCQDECINCVFGKCYDCIPGWKLKNYYCESDCGNNSIQGQEECDDMNSIRFDGCNNCRNDCQRECSYCQRGICLDCIYGWHLTDHFICESQCGDNLIALISYEECEDSNYDQFDGCYQCKMECCHYCDVCVYGYCYDCQYTFTLIDQYCIPVCGDGLISVEYEQCDDMNDIPYDGCYNCNYQCREHCKLCIKGICQDKCDYGYYEVDYECIPICGDGIVVEQEDCDDQNDIQSDGCFKCKFHCPDHCEICQQGLCKLCEQGFELNRILNQCLAFCGNGMVSKEEECDDMNKEDGDGCSRFCRIESDYQCRNYELSFSQCTYSKQPRFYLQFKEERDQKQYVSLLFTQQVKYQNQDFYSKYIQMNLIDIDINVYQLNLIIIQEPVEYPTNVEYMVEIQINQTLSKRPYLEVTLDEQLYNSEDNTLYNQYDKIQLNQPKYMDDQKQEAAATLNQASKYLMNSIGGIGILAFFLGNSFIFSSILEVLQQQSYLRFINVVFPFNLFIYFEASNIITIQPILQFFKVDSIMAPTFDTIYIESYEKLKFYEINADLLTNIQTQIFLIIVLIIIYYSCALLIIIIDSIKVELLLLLGKFGYKLLIQVKRVCWIYQKEFRKDGLKAFLIANCWDLFFTCFLQLKSSQSYTTFRSIICLIFAYVIFYGSLLILRQYIYKNELIKQNCFSYWISKIDLFFTLKKLVFIFILVCFQKNEFDGCNNCRNDCQRECSYCQRGICLDCIYGWHLTDHFICESQCGDNLIALISYEECEDSNYDQFDGCYQCKMECCHYCDVCVYGYCYDCQYTFTLIDQYCIPVCGDGLISVEYEQCDDMNDIPYDGCYNCNYQCREHCKLCIKGICQDKCDYGYYEVDYECIPICGDGIVVEQEDCDDQNDIQSDGCFKCKFHCPDHCEICQQGLCKLCEQGFELNRILNQCLAFCGNGMVSKEEECDDMNKEDGDGCSRFCRIESDYQCRNYELSFSQCTYSKQPRFYLQFKEERDQKQYVSLLFTQQVKYQNQDFYSKYIQMNLIDIDINVYQLNLIIIQEPVEYPTNVEYMVEIQINQTLSKRPYLEVTLDEQLYNSEDNTLYNQYDKIQLNQPKYMDDQKQEAAATLNQASKYLMNSIGGIGILAFFLGNSFIFSSILEVLQQQSYLRFINVVFPFNLFIYFEASNIITIQPILQFFKVDSIMAPTFDTIYIESYEKLKFYEINADLLTNIQTQIFLIIVLIIIYYSCALLIIIIDSIKVELLLLLGKFGYKLLIQVRRVCWIYQKEFRKDGLKAFLIANCWDLFFTCFLQLKSSQSYTTFRSIICLIFAYVIFYGSLLILRQYIYKNELIKQNCFSYWISKIDLFFTLKKLVFIFILVCFQKNEQIQTILLTFVCNLYLIYVIKFKPVIKQQDYCNLLMMEGSAFIFTLTSAMYWSKMSNLFTYDQQVLLGWAHILLLLSVLIINLLLQIITLFQQLKMYVKKKLWKTDQKPFINSNPYPLTNLMEFKM</sequence>
<feature type="transmembrane region" description="Helical" evidence="4">
    <location>
        <begin position="1108"/>
        <end position="1128"/>
    </location>
</feature>
<feature type="transmembrane region" description="Helical" evidence="4">
    <location>
        <begin position="1918"/>
        <end position="1935"/>
    </location>
</feature>
<evidence type="ECO:0000313" key="8">
    <source>
        <dbReference type="Proteomes" id="UP000683925"/>
    </source>
</evidence>
<feature type="transmembrane region" description="Helical" evidence="4">
    <location>
        <begin position="1826"/>
        <end position="1843"/>
    </location>
</feature>
<evidence type="ECO:0000256" key="5">
    <source>
        <dbReference type="SAM" id="SignalP"/>
    </source>
</evidence>
<feature type="domain" description="EGF-like" evidence="6">
    <location>
        <begin position="547"/>
        <end position="579"/>
    </location>
</feature>
<dbReference type="SMART" id="SM00261">
    <property type="entry name" value="FU"/>
    <property type="match status" value="7"/>
</dbReference>
<keyword evidence="4" id="KW-0812">Transmembrane</keyword>
<proteinExistence type="predicted"/>
<feature type="transmembrane region" description="Helical" evidence="4">
    <location>
        <begin position="1006"/>
        <end position="1027"/>
    </location>
</feature>
<feature type="domain" description="EGF-like" evidence="6">
    <location>
        <begin position="371"/>
        <end position="401"/>
    </location>
</feature>
<feature type="transmembrane region" description="Helical" evidence="4">
    <location>
        <begin position="1766"/>
        <end position="1786"/>
    </location>
</feature>
<dbReference type="OrthoDB" id="282438at2759"/>
<protein>
    <recommendedName>
        <fullName evidence="6">EGF-like domain-containing protein</fullName>
    </recommendedName>
</protein>
<keyword evidence="4" id="KW-0472">Membrane</keyword>
<keyword evidence="8" id="KW-1185">Reference proteome</keyword>
<evidence type="ECO:0000256" key="4">
    <source>
        <dbReference type="SAM" id="Phobius"/>
    </source>
</evidence>
<keyword evidence="1 5" id="KW-0732">Signal</keyword>
<organism evidence="7 8">
    <name type="scientific">Paramecium octaurelia</name>
    <dbReference type="NCBI Taxonomy" id="43137"/>
    <lineage>
        <taxon>Eukaryota</taxon>
        <taxon>Sar</taxon>
        <taxon>Alveolata</taxon>
        <taxon>Ciliophora</taxon>
        <taxon>Intramacronucleata</taxon>
        <taxon>Oligohymenophorea</taxon>
        <taxon>Peniculida</taxon>
        <taxon>Parameciidae</taxon>
        <taxon>Paramecium</taxon>
    </lineage>
</organism>
<feature type="transmembrane region" description="Helical" evidence="4">
    <location>
        <begin position="1893"/>
        <end position="1912"/>
    </location>
</feature>
<feature type="transmembrane region" description="Helical" evidence="4">
    <location>
        <begin position="1664"/>
        <end position="1685"/>
    </location>
</feature>
<dbReference type="PANTHER" id="PTHR38934:SF6">
    <property type="entry name" value="CHROMOSOME UNDETERMINED SCAFFOLD_176, WHOLE GENOME SHOTGUN SEQUENCE"/>
    <property type="match status" value="1"/>
</dbReference>
<evidence type="ECO:0000256" key="3">
    <source>
        <dbReference type="ARBA" id="ARBA00023157"/>
    </source>
</evidence>
<dbReference type="EMBL" id="CAJJDP010000109">
    <property type="protein sequence ID" value="CAD8195566.1"/>
    <property type="molecule type" value="Genomic_DNA"/>
</dbReference>
<dbReference type="InterPro" id="IPR011936">
    <property type="entry name" value="Myxo_disulph_rpt"/>
</dbReference>
<feature type="domain" description="EGF-like" evidence="6">
    <location>
        <begin position="1446"/>
        <end position="1480"/>
    </location>
</feature>
<dbReference type="Proteomes" id="UP000683925">
    <property type="component" value="Unassembled WGS sequence"/>
</dbReference>
<feature type="transmembrane region" description="Helical" evidence="4">
    <location>
        <begin position="1849"/>
        <end position="1872"/>
    </location>
</feature>
<dbReference type="Pfam" id="PF13948">
    <property type="entry name" value="DUF4215"/>
    <property type="match status" value="12"/>
</dbReference>
<name>A0A8S1X824_PAROT</name>
<comment type="caution">
    <text evidence="7">The sequence shown here is derived from an EMBL/GenBank/DDBJ whole genome shotgun (WGS) entry which is preliminary data.</text>
</comment>
<evidence type="ECO:0000256" key="2">
    <source>
        <dbReference type="ARBA" id="ARBA00022737"/>
    </source>
</evidence>
<feature type="domain" description="EGF-like" evidence="6">
    <location>
        <begin position="606"/>
        <end position="639"/>
    </location>
</feature>
<feature type="signal peptide" evidence="5">
    <location>
        <begin position="1"/>
        <end position="21"/>
    </location>
</feature>
<evidence type="ECO:0000256" key="1">
    <source>
        <dbReference type="ARBA" id="ARBA00022729"/>
    </source>
</evidence>
<dbReference type="NCBIfam" id="TIGR02232">
    <property type="entry name" value="myxo_disulf_rpt"/>
    <property type="match status" value="6"/>
</dbReference>
<feature type="domain" description="EGF-like" evidence="6">
    <location>
        <begin position="788"/>
        <end position="822"/>
    </location>
</feature>
<feature type="transmembrane region" description="Helical" evidence="4">
    <location>
        <begin position="1191"/>
        <end position="1214"/>
    </location>
</feature>
<gene>
    <name evidence="7" type="ORF">POCTA_138.1.T1090129</name>
</gene>
<dbReference type="PANTHER" id="PTHR38934">
    <property type="entry name" value="HYPHALLY REGULATED CELL WALL PROTEIN 1"/>
    <property type="match status" value="1"/>
</dbReference>
<evidence type="ECO:0000259" key="6">
    <source>
        <dbReference type="SMART" id="SM00181"/>
    </source>
</evidence>
<reference evidence="7" key="1">
    <citation type="submission" date="2021-01" db="EMBL/GenBank/DDBJ databases">
        <authorList>
            <consortium name="Genoscope - CEA"/>
            <person name="William W."/>
        </authorList>
    </citation>
    <scope>NUCLEOTIDE SEQUENCE</scope>
</reference>